<dbReference type="InParanoid" id="A0A1Z5JZU8"/>
<keyword evidence="3" id="KW-1185">Reference proteome</keyword>
<dbReference type="EMBL" id="BDSP01000136">
    <property type="protein sequence ID" value="GAX19348.1"/>
    <property type="molecule type" value="Genomic_DNA"/>
</dbReference>
<reference evidence="2 3" key="1">
    <citation type="journal article" date="2015" name="Plant Cell">
        <title>Oil accumulation by the oleaginous diatom Fistulifera solaris as revealed by the genome and transcriptome.</title>
        <authorList>
            <person name="Tanaka T."/>
            <person name="Maeda Y."/>
            <person name="Veluchamy A."/>
            <person name="Tanaka M."/>
            <person name="Abida H."/>
            <person name="Marechal E."/>
            <person name="Bowler C."/>
            <person name="Muto M."/>
            <person name="Sunaga Y."/>
            <person name="Tanaka M."/>
            <person name="Yoshino T."/>
            <person name="Taniguchi T."/>
            <person name="Fukuda Y."/>
            <person name="Nemoto M."/>
            <person name="Matsumoto M."/>
            <person name="Wong P.S."/>
            <person name="Aburatani S."/>
            <person name="Fujibuchi W."/>
        </authorList>
    </citation>
    <scope>NUCLEOTIDE SEQUENCE [LARGE SCALE GENOMIC DNA]</scope>
    <source>
        <strain evidence="2 3">JPCC DA0580</strain>
    </source>
</reference>
<dbReference type="OrthoDB" id="341300at2759"/>
<gene>
    <name evidence="2" type="ORF">FisN_4Lh073</name>
</gene>
<protein>
    <recommendedName>
        <fullName evidence="1">Metallo-beta-lactamase domain-containing protein</fullName>
    </recommendedName>
</protein>
<evidence type="ECO:0000259" key="1">
    <source>
        <dbReference type="Pfam" id="PF12706"/>
    </source>
</evidence>
<name>A0A1Z5JZU8_FISSO</name>
<accession>A0A1Z5JZU8</accession>
<evidence type="ECO:0000313" key="2">
    <source>
        <dbReference type="EMBL" id="GAX19348.1"/>
    </source>
</evidence>
<dbReference type="InterPro" id="IPR036866">
    <property type="entry name" value="RibonucZ/Hydroxyglut_hydro"/>
</dbReference>
<dbReference type="Gene3D" id="3.60.15.10">
    <property type="entry name" value="Ribonuclease Z/Hydroxyacylglutathione hydrolase-like"/>
    <property type="match status" value="1"/>
</dbReference>
<dbReference type="Pfam" id="PF12706">
    <property type="entry name" value="Lactamase_B_2"/>
    <property type="match status" value="1"/>
</dbReference>
<comment type="caution">
    <text evidence="2">The sequence shown here is derived from an EMBL/GenBank/DDBJ whole genome shotgun (WGS) entry which is preliminary data.</text>
</comment>
<organism evidence="2 3">
    <name type="scientific">Fistulifera solaris</name>
    <name type="common">Oleaginous diatom</name>
    <dbReference type="NCBI Taxonomy" id="1519565"/>
    <lineage>
        <taxon>Eukaryota</taxon>
        <taxon>Sar</taxon>
        <taxon>Stramenopiles</taxon>
        <taxon>Ochrophyta</taxon>
        <taxon>Bacillariophyta</taxon>
        <taxon>Bacillariophyceae</taxon>
        <taxon>Bacillariophycidae</taxon>
        <taxon>Naviculales</taxon>
        <taxon>Naviculaceae</taxon>
        <taxon>Fistulifera</taxon>
    </lineage>
</organism>
<sequence length="361" mass="40400">MISNQLMERFLFSAIATSGCFLLSGKHLSKSGCDGENIQSKIVFLGTGSSTGCPRPSCSLLFSERAQESLNLKETRDAMEKYCHVSKVASRGNPKYNKNYRNNPSLLIMLEDGTNVIIDVGKTFREGALRWLPEVGATQLDAIILTHQHMDAVAGLDDVRGFQRWKFDGEKRLGSVAMPLFLSSECLEALQEQFPWLLPKATAIIADEGKPRVERHVASFQVKVFEKFSPFTIGTLKVTPLPVIHGEDLISYGFSFTVGRTNVVYLSDISRMLPETLDYICSKLPPTDVLIIDALNPDHDHPVHYSMEQAIVMSHEIAPRKMTYLVGMNCDAFPLHDDMNRLLRQEHGNIRFAHDGLVLET</sequence>
<dbReference type="AlphaFoldDB" id="A0A1Z5JZU8"/>
<dbReference type="CDD" id="cd16279">
    <property type="entry name" value="metallo-hydrolase-like_MBL-fold"/>
    <property type="match status" value="1"/>
</dbReference>
<dbReference type="Proteomes" id="UP000198406">
    <property type="component" value="Unassembled WGS sequence"/>
</dbReference>
<feature type="domain" description="Metallo-beta-lactamase" evidence="1">
    <location>
        <begin position="114"/>
        <end position="322"/>
    </location>
</feature>
<dbReference type="InterPro" id="IPR001279">
    <property type="entry name" value="Metallo-B-lactamas"/>
</dbReference>
<evidence type="ECO:0000313" key="3">
    <source>
        <dbReference type="Proteomes" id="UP000198406"/>
    </source>
</evidence>
<dbReference type="SUPFAM" id="SSF56281">
    <property type="entry name" value="Metallo-hydrolase/oxidoreductase"/>
    <property type="match status" value="1"/>
</dbReference>
<proteinExistence type="predicted"/>
<dbReference type="PANTHER" id="PTHR42663">
    <property type="entry name" value="HYDROLASE C777.06C-RELATED-RELATED"/>
    <property type="match status" value="1"/>
</dbReference>
<dbReference type="PANTHER" id="PTHR42663:SF6">
    <property type="entry name" value="HYDROLASE C777.06C-RELATED"/>
    <property type="match status" value="1"/>
</dbReference>